<dbReference type="AlphaFoldDB" id="A0A0A9Y3A3"/>
<reference evidence="2" key="2">
    <citation type="submission" date="2014-07" db="EMBL/GenBank/DDBJ databases">
        <authorList>
            <person name="Hull J."/>
        </authorList>
    </citation>
    <scope>NUCLEOTIDE SEQUENCE</scope>
</reference>
<dbReference type="EMBL" id="GBHO01016975">
    <property type="protein sequence ID" value="JAG26629.1"/>
    <property type="molecule type" value="Transcribed_RNA"/>
</dbReference>
<reference evidence="2" key="1">
    <citation type="journal article" date="2014" name="PLoS ONE">
        <title>Transcriptome-Based Identification of ABC Transporters in the Western Tarnished Plant Bug Lygus hesperus.</title>
        <authorList>
            <person name="Hull J.J."/>
            <person name="Chaney K."/>
            <person name="Geib S.M."/>
            <person name="Fabrick J.A."/>
            <person name="Brent C.S."/>
            <person name="Walsh D."/>
            <person name="Lavine L.C."/>
        </authorList>
    </citation>
    <scope>NUCLEOTIDE SEQUENCE</scope>
</reference>
<accession>A0A0A9Y3A3</accession>
<feature type="region of interest" description="Disordered" evidence="1">
    <location>
        <begin position="25"/>
        <end position="76"/>
    </location>
</feature>
<feature type="non-terminal residue" evidence="2">
    <location>
        <position position="1"/>
    </location>
</feature>
<gene>
    <name evidence="2" type="primary">N_16</name>
    <name evidence="2" type="ORF">CM83_4350</name>
</gene>
<proteinExistence type="predicted"/>
<evidence type="ECO:0000313" key="2">
    <source>
        <dbReference type="EMBL" id="JAG26629.1"/>
    </source>
</evidence>
<evidence type="ECO:0000256" key="1">
    <source>
        <dbReference type="SAM" id="MobiDB-lite"/>
    </source>
</evidence>
<sequence length="106" mass="11815">ASGIDTLHPADLPVLSSTQASDALESLHNNQQSDPSSQLLDNGYAHSFNATHDNVGKSYESQFSPHHDSMDDNGSDLMSHQSYATWTIETILTVNDERTFRRWKHS</sequence>
<protein>
    <submittedName>
        <fullName evidence="2">Nucleoprotein</fullName>
    </submittedName>
</protein>
<organism evidence="2">
    <name type="scientific">Lygus hesperus</name>
    <name type="common">Western plant bug</name>
    <dbReference type="NCBI Taxonomy" id="30085"/>
    <lineage>
        <taxon>Eukaryota</taxon>
        <taxon>Metazoa</taxon>
        <taxon>Ecdysozoa</taxon>
        <taxon>Arthropoda</taxon>
        <taxon>Hexapoda</taxon>
        <taxon>Insecta</taxon>
        <taxon>Pterygota</taxon>
        <taxon>Neoptera</taxon>
        <taxon>Paraneoptera</taxon>
        <taxon>Hemiptera</taxon>
        <taxon>Heteroptera</taxon>
        <taxon>Panheteroptera</taxon>
        <taxon>Cimicomorpha</taxon>
        <taxon>Miridae</taxon>
        <taxon>Mirini</taxon>
        <taxon>Lygus</taxon>
    </lineage>
</organism>
<feature type="compositionally biased region" description="Polar residues" evidence="1">
    <location>
        <begin position="25"/>
        <end position="40"/>
    </location>
</feature>
<name>A0A0A9Y3A3_LYGHE</name>